<comment type="similarity">
    <text evidence="7">Belongs to the ThrE exporter (TC 2.A.79) family.</text>
</comment>
<evidence type="ECO:0000256" key="5">
    <source>
        <dbReference type="ARBA" id="ARBA00022989"/>
    </source>
</evidence>
<name>A0A7X2NR36_9FIRM</name>
<gene>
    <name evidence="10" type="ORF">FYJ51_03010</name>
</gene>
<feature type="transmembrane region" description="Helical" evidence="8">
    <location>
        <begin position="77"/>
        <end position="96"/>
    </location>
</feature>
<dbReference type="AlphaFoldDB" id="A0A7X2NR36"/>
<evidence type="ECO:0000256" key="4">
    <source>
        <dbReference type="ARBA" id="ARBA00022692"/>
    </source>
</evidence>
<dbReference type="InterPro" id="IPR050539">
    <property type="entry name" value="ThrE_Dicarb/AminoAcid_Exp"/>
</dbReference>
<evidence type="ECO:0000259" key="9">
    <source>
        <dbReference type="Pfam" id="PF12821"/>
    </source>
</evidence>
<keyword evidence="6 8" id="KW-0472">Membrane</keyword>
<evidence type="ECO:0000256" key="8">
    <source>
        <dbReference type="SAM" id="Phobius"/>
    </source>
</evidence>
<feature type="domain" description="Threonine/Serine exporter ThrE" evidence="9">
    <location>
        <begin position="8"/>
        <end position="131"/>
    </location>
</feature>
<dbReference type="GO" id="GO:0005886">
    <property type="term" value="C:plasma membrane"/>
    <property type="evidence" value="ECO:0007669"/>
    <property type="project" value="UniProtKB-SubCell"/>
</dbReference>
<sequence length="147" mass="16158">MNLIVIQLTVAFFGSLGFAGMFHLRKELLFEAALGGLMTWAIYLLLKRNGIFMPCLAASAFAAAYAEILARIRHVPATLFVIPAAVPLVPGSYLYYGMLAAVQGDSALALQQFYFMAEFAVAIALGMSIIWTVIFMMKEAEKKRQNP</sequence>
<evidence type="ECO:0000256" key="1">
    <source>
        <dbReference type="ARBA" id="ARBA00004651"/>
    </source>
</evidence>
<protein>
    <submittedName>
        <fullName evidence="10">Threonine/serine exporter</fullName>
    </submittedName>
</protein>
<reference evidence="10 11" key="1">
    <citation type="submission" date="2019-08" db="EMBL/GenBank/DDBJ databases">
        <title>In-depth cultivation of the pig gut microbiome towards novel bacterial diversity and tailored functional studies.</title>
        <authorList>
            <person name="Wylensek D."/>
            <person name="Hitch T.C.A."/>
            <person name="Clavel T."/>
        </authorList>
    </citation>
    <scope>NUCLEOTIDE SEQUENCE [LARGE SCALE GENOMIC DNA]</scope>
    <source>
        <strain evidence="10 11">Oil+RF-744-GAM-WT-6</strain>
    </source>
</reference>
<feature type="transmembrane region" description="Helical" evidence="8">
    <location>
        <begin position="6"/>
        <end position="23"/>
    </location>
</feature>
<dbReference type="RefSeq" id="WP_154503045.1">
    <property type="nucleotide sequence ID" value="NZ_VUMN01000004.1"/>
</dbReference>
<dbReference type="PANTHER" id="PTHR34390:SF1">
    <property type="entry name" value="SUCCINATE TRANSPORTER SUBUNIT YJJB-RELATED"/>
    <property type="match status" value="1"/>
</dbReference>
<evidence type="ECO:0000313" key="11">
    <source>
        <dbReference type="Proteomes" id="UP000461880"/>
    </source>
</evidence>
<accession>A0A7X2NR36</accession>
<dbReference type="PANTHER" id="PTHR34390">
    <property type="entry name" value="UPF0442 PROTEIN YJJB-RELATED"/>
    <property type="match status" value="1"/>
</dbReference>
<evidence type="ECO:0000256" key="2">
    <source>
        <dbReference type="ARBA" id="ARBA00022475"/>
    </source>
</evidence>
<dbReference type="Pfam" id="PF12821">
    <property type="entry name" value="ThrE_2"/>
    <property type="match status" value="1"/>
</dbReference>
<evidence type="ECO:0000256" key="7">
    <source>
        <dbReference type="ARBA" id="ARBA00034125"/>
    </source>
</evidence>
<evidence type="ECO:0000256" key="6">
    <source>
        <dbReference type="ARBA" id="ARBA00023136"/>
    </source>
</evidence>
<evidence type="ECO:0000313" key="10">
    <source>
        <dbReference type="EMBL" id="MSS57870.1"/>
    </source>
</evidence>
<keyword evidence="11" id="KW-1185">Reference proteome</keyword>
<keyword evidence="3" id="KW-0997">Cell inner membrane</keyword>
<dbReference type="InterPro" id="IPR024528">
    <property type="entry name" value="ThrE_2"/>
</dbReference>
<dbReference type="EMBL" id="VUMN01000004">
    <property type="protein sequence ID" value="MSS57870.1"/>
    <property type="molecule type" value="Genomic_DNA"/>
</dbReference>
<feature type="transmembrane region" description="Helical" evidence="8">
    <location>
        <begin position="28"/>
        <end position="45"/>
    </location>
</feature>
<comment type="caution">
    <text evidence="10">The sequence shown here is derived from an EMBL/GenBank/DDBJ whole genome shotgun (WGS) entry which is preliminary data.</text>
</comment>
<keyword evidence="2" id="KW-1003">Cell membrane</keyword>
<keyword evidence="5 8" id="KW-1133">Transmembrane helix</keyword>
<evidence type="ECO:0000256" key="3">
    <source>
        <dbReference type="ARBA" id="ARBA00022519"/>
    </source>
</evidence>
<proteinExistence type="inferred from homology"/>
<feature type="transmembrane region" description="Helical" evidence="8">
    <location>
        <begin position="116"/>
        <end position="137"/>
    </location>
</feature>
<organism evidence="10 11">
    <name type="scientific">Stecheria intestinalis</name>
    <dbReference type="NCBI Taxonomy" id="2606630"/>
    <lineage>
        <taxon>Bacteria</taxon>
        <taxon>Bacillati</taxon>
        <taxon>Bacillota</taxon>
        <taxon>Erysipelotrichia</taxon>
        <taxon>Erysipelotrichales</taxon>
        <taxon>Erysipelotrichaceae</taxon>
        <taxon>Stecheria</taxon>
    </lineage>
</organism>
<comment type="subcellular location">
    <subcellularLocation>
        <location evidence="1">Cell membrane</location>
        <topology evidence="1">Multi-pass membrane protein</topology>
    </subcellularLocation>
</comment>
<feature type="transmembrane region" description="Helical" evidence="8">
    <location>
        <begin position="51"/>
        <end position="70"/>
    </location>
</feature>
<dbReference type="GO" id="GO:0015744">
    <property type="term" value="P:succinate transport"/>
    <property type="evidence" value="ECO:0007669"/>
    <property type="project" value="TreeGrafter"/>
</dbReference>
<dbReference type="Proteomes" id="UP000461880">
    <property type="component" value="Unassembled WGS sequence"/>
</dbReference>
<keyword evidence="4 8" id="KW-0812">Transmembrane</keyword>